<dbReference type="InterPro" id="IPR037175">
    <property type="entry name" value="KFase_sf"/>
</dbReference>
<dbReference type="PaxDb" id="584708-Apau_0736"/>
<organism evidence="1 2">
    <name type="scientific">Aminomonas paucivorans DSM 12260</name>
    <dbReference type="NCBI Taxonomy" id="584708"/>
    <lineage>
        <taxon>Bacteria</taxon>
        <taxon>Thermotogati</taxon>
        <taxon>Synergistota</taxon>
        <taxon>Synergistia</taxon>
        <taxon>Synergistales</taxon>
        <taxon>Synergistaceae</taxon>
        <taxon>Aminomonas</taxon>
    </lineage>
</organism>
<accession>E3CV07</accession>
<dbReference type="AlphaFoldDB" id="E3CV07"/>
<reference evidence="1 2" key="1">
    <citation type="journal article" date="2010" name="Stand. Genomic Sci.">
        <title>Non-contiguous finished genome sequence of Aminomonas paucivorans type strain (GLU-3).</title>
        <authorList>
            <person name="Pitluck S."/>
            <person name="Yasawong M."/>
            <person name="Held B."/>
            <person name="Lapidus A."/>
            <person name="Nolan M."/>
            <person name="Copeland A."/>
            <person name="Lucas S."/>
            <person name="Del Rio T.G."/>
            <person name="Tice H."/>
            <person name="Cheng J.F."/>
            <person name="Chertkov O."/>
            <person name="Goodwin L."/>
            <person name="Tapia R."/>
            <person name="Han C."/>
            <person name="Liolios K."/>
            <person name="Ivanova N."/>
            <person name="Mavromatis K."/>
            <person name="Ovchinnikova G."/>
            <person name="Pati A."/>
            <person name="Chen A."/>
            <person name="Palaniappan K."/>
            <person name="Land M."/>
            <person name="Hauser L."/>
            <person name="Chang Y.J."/>
            <person name="Jeffries C.D."/>
            <person name="Pukall R."/>
            <person name="Spring S."/>
            <person name="Rohde M."/>
            <person name="Sikorski J."/>
            <person name="Goker M."/>
            <person name="Woyke T."/>
            <person name="Bristow J."/>
            <person name="Eisen J.A."/>
            <person name="Markowitz V."/>
            <person name="Hugenholtz P."/>
            <person name="Kyrpides N.C."/>
            <person name="Klenk H.P."/>
        </authorList>
    </citation>
    <scope>NUCLEOTIDE SEQUENCE [LARGE SCALE GENOMIC DNA]</scope>
    <source>
        <strain evidence="1 2">DSM 12260</strain>
    </source>
</reference>
<dbReference type="GO" id="GO:0019441">
    <property type="term" value="P:L-tryptophan catabolic process to kynurenine"/>
    <property type="evidence" value="ECO:0007669"/>
    <property type="project" value="InterPro"/>
</dbReference>
<dbReference type="Gene3D" id="3.50.30.50">
    <property type="entry name" value="Putative cyclase"/>
    <property type="match status" value="1"/>
</dbReference>
<gene>
    <name evidence="1" type="ORF">Apau_0736</name>
</gene>
<dbReference type="PANTHER" id="PTHR31118:SF12">
    <property type="entry name" value="CYCLASE-LIKE PROTEIN 2"/>
    <property type="match status" value="1"/>
</dbReference>
<dbReference type="SUPFAM" id="SSF102198">
    <property type="entry name" value="Putative cyclase"/>
    <property type="match status" value="1"/>
</dbReference>
<dbReference type="RefSeq" id="WP_006300328.1">
    <property type="nucleotide sequence ID" value="NZ_CM001022.1"/>
</dbReference>
<dbReference type="EMBL" id="CM001022">
    <property type="protein sequence ID" value="EFQ23164.1"/>
    <property type="molecule type" value="Genomic_DNA"/>
</dbReference>
<evidence type="ECO:0000313" key="2">
    <source>
        <dbReference type="Proteomes" id="UP000005096"/>
    </source>
</evidence>
<sequence>MWGNPWDEGGGQASRRGRATDPLEGWRLFDVTQEMDAFRFPGNPGLEVRGPFSRVEGKTREYVYDLSFCSQTGTHVQGGHYFLEEGSRIEAYPLESFAGPCAVVDLTRRGEDTEAEDLESLLREEDFSCPALVFRTGHMEEVLASGRLDPERRPGLSLRAARYLTERGTRLVGIDSVGLESRRSRSFEVCRHFGREGVLLLEGLVGLEALKGRYGFLQAFPLKIRGVEGTPCRAVVWQREEPLGAGEGNASRPGAGGEGMGT</sequence>
<dbReference type="Proteomes" id="UP000005096">
    <property type="component" value="Chromosome"/>
</dbReference>
<dbReference type="InterPro" id="IPR007325">
    <property type="entry name" value="KFase/CYL"/>
</dbReference>
<dbReference type="PANTHER" id="PTHR31118">
    <property type="entry name" value="CYCLASE-LIKE PROTEIN 2"/>
    <property type="match status" value="1"/>
</dbReference>
<evidence type="ECO:0000313" key="1">
    <source>
        <dbReference type="EMBL" id="EFQ23164.1"/>
    </source>
</evidence>
<name>E3CV07_9BACT</name>
<keyword evidence="2" id="KW-1185">Reference proteome</keyword>
<dbReference type="HOGENOM" id="CLU_030671_3_1_0"/>
<dbReference type="GO" id="GO:0004061">
    <property type="term" value="F:arylformamidase activity"/>
    <property type="evidence" value="ECO:0007669"/>
    <property type="project" value="InterPro"/>
</dbReference>
<dbReference type="Pfam" id="PF04199">
    <property type="entry name" value="Cyclase"/>
    <property type="match status" value="1"/>
</dbReference>
<dbReference type="eggNOG" id="COG1878">
    <property type="taxonomic scope" value="Bacteria"/>
</dbReference>
<dbReference type="STRING" id="584708.Apau_0736"/>
<protein>
    <submittedName>
        <fullName evidence="1">Cyclase family protein</fullName>
    </submittedName>
</protein>
<dbReference type="OrthoDB" id="9796085at2"/>
<proteinExistence type="predicted"/>